<dbReference type="GeneID" id="659572"/>
<feature type="active site" description="Nucleophile" evidence="7">
    <location>
        <position position="225"/>
    </location>
</feature>
<evidence type="ECO:0000256" key="8">
    <source>
        <dbReference type="SAM" id="SignalP"/>
    </source>
</evidence>
<evidence type="ECO:0000256" key="6">
    <source>
        <dbReference type="PIRNR" id="PIRNR001112"/>
    </source>
</evidence>
<feature type="chain" id="PRO_5003017588" description="Epoxide hydrolase" evidence="8">
    <location>
        <begin position="18"/>
        <end position="455"/>
    </location>
</feature>
<evidence type="ECO:0000256" key="1">
    <source>
        <dbReference type="ARBA" id="ARBA00000221"/>
    </source>
</evidence>
<evidence type="ECO:0000256" key="2">
    <source>
        <dbReference type="ARBA" id="ARBA00004111"/>
    </source>
</evidence>
<dbReference type="RefSeq" id="NP_001161907.1">
    <property type="nucleotide sequence ID" value="NM_001168435.1"/>
</dbReference>
<evidence type="ECO:0000256" key="5">
    <source>
        <dbReference type="ARBA" id="ARBA00022801"/>
    </source>
</evidence>
<keyword evidence="8" id="KW-0732">Signal</keyword>
<feature type="signal peptide" evidence="8">
    <location>
        <begin position="1"/>
        <end position="17"/>
    </location>
</feature>
<dbReference type="EC" id="3.3.2.9" evidence="6"/>
<dbReference type="AlphaFoldDB" id="D0W014"/>
<dbReference type="PRINTS" id="PR00412">
    <property type="entry name" value="EPOXHYDRLASE"/>
</dbReference>
<reference evidence="10" key="1">
    <citation type="journal article" date="2010" name="Insect Mol. Biol.">
        <title>Molecular characterization and enzymatic analysis of juvenile hormone epoxide hydrolase genes in the red flour beetle Tribolium castaneum.</title>
        <authorList>
            <person name="Tsubota T."/>
            <person name="Nakakura T."/>
            <person name="Shiotsuki T."/>
        </authorList>
    </citation>
    <scope>NUCLEOTIDE SEQUENCE</scope>
</reference>
<feature type="domain" description="Epoxide hydrolase N-terminal" evidence="9">
    <location>
        <begin position="50"/>
        <end position="159"/>
    </location>
</feature>
<dbReference type="CTD" id="138122116"/>
<comment type="catalytic activity">
    <reaction evidence="1 6">
        <text>1-(4-methoxyphenyl)-N-methyl-N-[(3-methyloxetan-3-yl)methyl]methanamine + H2O = 2-{[(4-methoxybenzyl)(methyl)amino]methyl}-2-methylpropane-1,3-diol</text>
        <dbReference type="Rhea" id="RHEA:55764"/>
        <dbReference type="ChEBI" id="CHEBI:15377"/>
        <dbReference type="ChEBI" id="CHEBI:139161"/>
        <dbReference type="ChEBI" id="CHEBI:139164"/>
        <dbReference type="EC" id="3.3.2.9"/>
    </reaction>
</comment>
<comment type="similarity">
    <text evidence="3 6">Belongs to the peptidase S33 family.</text>
</comment>
<accession>D0W014</accession>
<keyword evidence="5 6" id="KW-0378">Hydrolase</keyword>
<dbReference type="Pfam" id="PF06441">
    <property type="entry name" value="EHN"/>
    <property type="match status" value="1"/>
</dbReference>
<comment type="catalytic activity">
    <reaction evidence="6">
        <text>cis-stilbene oxide + H2O = (1R,2R)-hydrobenzoin</text>
        <dbReference type="Rhea" id="RHEA:23900"/>
        <dbReference type="ChEBI" id="CHEBI:15377"/>
        <dbReference type="ChEBI" id="CHEBI:50004"/>
        <dbReference type="ChEBI" id="CHEBI:50014"/>
        <dbReference type="EC" id="3.3.2.9"/>
    </reaction>
</comment>
<keyword evidence="6" id="KW-0472">Membrane</keyword>
<evidence type="ECO:0000259" key="9">
    <source>
        <dbReference type="Pfam" id="PF06441"/>
    </source>
</evidence>
<dbReference type="PANTHER" id="PTHR21661">
    <property type="entry name" value="EPOXIDE HYDROLASE 1-RELATED"/>
    <property type="match status" value="1"/>
</dbReference>
<organism evidence="10">
    <name type="scientific">Tribolium castaneum</name>
    <name type="common">Red flour beetle</name>
    <dbReference type="NCBI Taxonomy" id="7070"/>
    <lineage>
        <taxon>Eukaryota</taxon>
        <taxon>Metazoa</taxon>
        <taxon>Ecdysozoa</taxon>
        <taxon>Arthropoda</taxon>
        <taxon>Hexapoda</taxon>
        <taxon>Insecta</taxon>
        <taxon>Pterygota</taxon>
        <taxon>Neoptera</taxon>
        <taxon>Endopterygota</taxon>
        <taxon>Coleoptera</taxon>
        <taxon>Polyphaga</taxon>
        <taxon>Cucujiformia</taxon>
        <taxon>Tenebrionidae</taxon>
        <taxon>Tenebrionidae incertae sedis</taxon>
        <taxon>Tribolium</taxon>
    </lineage>
</organism>
<dbReference type="GO" id="GO:0005789">
    <property type="term" value="C:endoplasmic reticulum membrane"/>
    <property type="evidence" value="ECO:0007669"/>
    <property type="project" value="UniProtKB-SubCell"/>
</dbReference>
<dbReference type="MEROPS" id="S33.971"/>
<comment type="function">
    <text evidence="6">Catalyzes juvenile hormone hydrolysis.</text>
</comment>
<proteinExistence type="evidence at transcript level"/>
<dbReference type="InterPro" id="IPR016292">
    <property type="entry name" value="Epoxide_hydrolase"/>
</dbReference>
<dbReference type="SUPFAM" id="SSF53474">
    <property type="entry name" value="alpha/beta-Hydrolases"/>
    <property type="match status" value="1"/>
</dbReference>
<dbReference type="GO" id="GO:0033961">
    <property type="term" value="F:cis-stilbene-oxide hydrolase activity"/>
    <property type="evidence" value="ECO:0007669"/>
    <property type="project" value="UniProtKB-UniRule"/>
</dbReference>
<dbReference type="InterPro" id="IPR000639">
    <property type="entry name" value="Epox_hydrolase-like"/>
</dbReference>
<dbReference type="PIRSF" id="PIRSF001112">
    <property type="entry name" value="Epoxide_hydrolase"/>
    <property type="match status" value="1"/>
</dbReference>
<feature type="active site" description="Proton donor" evidence="7">
    <location>
        <position position="371"/>
    </location>
</feature>
<name>D0W014_TRICA</name>
<dbReference type="InterPro" id="IPR029058">
    <property type="entry name" value="AB_hydrolase_fold"/>
</dbReference>
<feature type="active site" description="Proton acceptor" evidence="7">
    <location>
        <position position="426"/>
    </location>
</feature>
<keyword evidence="4 6" id="KW-0058">Aromatic hydrocarbons catabolism</keyword>
<dbReference type="KEGG" id="tca:659572"/>
<gene>
    <name evidence="10" type="primary">Tcjheh-r4</name>
</gene>
<dbReference type="HOGENOM" id="CLU_019414_3_0_1"/>
<sequence>MNALIKFIVLLIALAIGNVIYKINTKESVKVPPETWWGPGDPSKEDTRIVPFKIQVPNQILEDLRQRLKNAREFAPPLEGVHQHYGMNTNLLKEIANYWLTKYDWREREKFLNQYPQFKTNIQGLDVHFIHVKPKNVPSGVKTQPLLLVHGWPGSVREFYEIIPLLTTVQKDKKFVFEVIIPSLPGYGFSQAAVRPGLGAHQTAVIFKNLMKRLGFDRYYVQGGDWGSAVTSAMALYYPDRVKGIHLNMCVSNSYLAKLKLLAGSVWPSLVVEEKKKHRIYPLSNYLSNALLEFGYMHLQATKPDTIGVALNDSPVGLAAYIIEKFTTWTNPEWKNRADGGLLERYTYDKILDNIMIYWVTNSITTSMRIYAESINKESNVFDDRAVITVPSACALFDHEIIYQPVSIFKDRFAKLVQVNEYDGGHFAAFEVPESLAKDIWLAVSKFEEPPKPNK</sequence>
<dbReference type="EMBL" id="AB534188">
    <property type="protein sequence ID" value="BAI49689.1"/>
    <property type="molecule type" value="mRNA"/>
</dbReference>
<evidence type="ECO:0000313" key="10">
    <source>
        <dbReference type="EMBL" id="BAI49689.1"/>
    </source>
</evidence>
<evidence type="ECO:0000256" key="3">
    <source>
        <dbReference type="ARBA" id="ARBA00010088"/>
    </source>
</evidence>
<keyword evidence="6" id="KW-0256">Endoplasmic reticulum</keyword>
<dbReference type="PANTHER" id="PTHR21661:SF35">
    <property type="entry name" value="EPOXIDE HYDROLASE"/>
    <property type="match status" value="1"/>
</dbReference>
<dbReference type="OrthoDB" id="7130006at2759"/>
<evidence type="ECO:0000256" key="7">
    <source>
        <dbReference type="PIRSR" id="PIRSR001112-1"/>
    </source>
</evidence>
<evidence type="ECO:0000256" key="4">
    <source>
        <dbReference type="ARBA" id="ARBA00022797"/>
    </source>
</evidence>
<dbReference type="BRENDA" id="3.3.2.9">
    <property type="organism ID" value="6437"/>
</dbReference>
<dbReference type="Gene3D" id="3.40.50.1820">
    <property type="entry name" value="alpha/beta hydrolase"/>
    <property type="match status" value="1"/>
</dbReference>
<dbReference type="InterPro" id="IPR010497">
    <property type="entry name" value="Epoxide_hydro_N"/>
</dbReference>
<comment type="subcellular location">
    <subcellularLocation>
        <location evidence="6">Endoplasmic reticulum membrane</location>
    </subcellularLocation>
    <subcellularLocation>
        <location evidence="2">Microsome membrane</location>
        <topology evidence="2">Single-pass membrane protein</topology>
    </subcellularLocation>
</comment>
<protein>
    <recommendedName>
        <fullName evidence="6">Epoxide hydrolase</fullName>
        <ecNumber evidence="6">3.3.2.9</ecNumber>
    </recommendedName>
</protein>